<protein>
    <submittedName>
        <fullName evidence="1">Uncharacterized protein</fullName>
    </submittedName>
</protein>
<proteinExistence type="predicted"/>
<dbReference type="Proteomes" id="UP000242381">
    <property type="component" value="Unassembled WGS sequence"/>
</dbReference>
<sequence>MKEIIKRGHLLKTLLDYGPTYAYWVFNFERYNGDIKLIRTNRKDAIEVTFTRSFSKAIHFEDYLTSCTSSSGPLDVHTIQVLALHRHVGNKEAPLVDKSELVELAEDFNLEQFLNLATSPDTCSIEPLPIQAIESIRSNLYGNYFCPYNTLPSEVDNNSMVLKGITTFKSVNIQSQKNSSIEATAERGSYIRDIPTFSSSNGFIPEQIQYFFQHKVLLRDNDGTTQEIVHTSAFVTWFMPYSQAFPGFQE</sequence>
<organism evidence="1 2">
    <name type="scientific">Rhizopus microsporus</name>
    <dbReference type="NCBI Taxonomy" id="58291"/>
    <lineage>
        <taxon>Eukaryota</taxon>
        <taxon>Fungi</taxon>
        <taxon>Fungi incertae sedis</taxon>
        <taxon>Mucoromycota</taxon>
        <taxon>Mucoromycotina</taxon>
        <taxon>Mucoromycetes</taxon>
        <taxon>Mucorales</taxon>
        <taxon>Mucorineae</taxon>
        <taxon>Rhizopodaceae</taxon>
        <taxon>Rhizopus</taxon>
    </lineage>
</organism>
<dbReference type="OMA" id="FSKAIHF"/>
<accession>A0A1X0S518</accession>
<reference evidence="1 2" key="1">
    <citation type="journal article" date="2016" name="Proc. Natl. Acad. Sci. U.S.A.">
        <title>Lipid metabolic changes in an early divergent fungus govern the establishment of a mutualistic symbiosis with endobacteria.</title>
        <authorList>
            <person name="Lastovetsky O.A."/>
            <person name="Gaspar M.L."/>
            <person name="Mondo S.J."/>
            <person name="LaButti K.M."/>
            <person name="Sandor L."/>
            <person name="Grigoriev I.V."/>
            <person name="Henry S.A."/>
            <person name="Pawlowska T.E."/>
        </authorList>
    </citation>
    <scope>NUCLEOTIDE SEQUENCE [LARGE SCALE GENOMIC DNA]</scope>
    <source>
        <strain evidence="1 2">ATCC 11559</strain>
    </source>
</reference>
<dbReference type="AlphaFoldDB" id="A0A1X0S518"/>
<gene>
    <name evidence="1" type="ORF">BCV71DRAFT_262997</name>
</gene>
<name>A0A1X0S518_RHIZD</name>
<dbReference type="EMBL" id="KV921311">
    <property type="protein sequence ID" value="ORE19407.1"/>
    <property type="molecule type" value="Genomic_DNA"/>
</dbReference>
<evidence type="ECO:0000313" key="1">
    <source>
        <dbReference type="EMBL" id="ORE19407.1"/>
    </source>
</evidence>
<evidence type="ECO:0000313" key="2">
    <source>
        <dbReference type="Proteomes" id="UP000242381"/>
    </source>
</evidence>